<dbReference type="Pfam" id="PF00903">
    <property type="entry name" value="Glyoxalase"/>
    <property type="match status" value="1"/>
</dbReference>
<dbReference type="EMBL" id="FONW01000008">
    <property type="protein sequence ID" value="SFF51164.1"/>
    <property type="molecule type" value="Genomic_DNA"/>
</dbReference>
<feature type="domain" description="VOC" evidence="1">
    <location>
        <begin position="2"/>
        <end position="138"/>
    </location>
</feature>
<reference evidence="2 3" key="1">
    <citation type="submission" date="2016-10" db="EMBL/GenBank/DDBJ databases">
        <authorList>
            <person name="de Groot N.N."/>
        </authorList>
    </citation>
    <scope>NUCLEOTIDE SEQUENCE [LARGE SCALE GENOMIC DNA]</scope>
    <source>
        <strain evidence="2 3">CGMCC 1.9156</strain>
    </source>
</reference>
<dbReference type="InterPro" id="IPR037523">
    <property type="entry name" value="VOC_core"/>
</dbReference>
<dbReference type="Gene3D" id="3.10.180.10">
    <property type="entry name" value="2,3-Dihydroxybiphenyl 1,2-Dioxygenase, domain 1"/>
    <property type="match status" value="1"/>
</dbReference>
<dbReference type="InterPro" id="IPR029068">
    <property type="entry name" value="Glyas_Bleomycin-R_OHBP_Dase"/>
</dbReference>
<evidence type="ECO:0000259" key="1">
    <source>
        <dbReference type="PROSITE" id="PS51819"/>
    </source>
</evidence>
<accession>A0A1I2J9H3</accession>
<proteinExistence type="predicted"/>
<sequence>MKANKLTPNLEVRDIKKTVEFYTTKLGFKLVMAVPESQDGIDQELANDKAYVYALMQKDQVELMFQRSDSFKEDVVFAKGLPIGASVSFYMEMEGIKELHAELSSQGLEVTELKMAWYGMREFYLKDLNGYLLGFGEKAE</sequence>
<dbReference type="InterPro" id="IPR004360">
    <property type="entry name" value="Glyas_Fos-R_dOase_dom"/>
</dbReference>
<keyword evidence="3" id="KW-1185">Reference proteome</keyword>
<dbReference type="Proteomes" id="UP000198964">
    <property type="component" value="Unassembled WGS sequence"/>
</dbReference>
<dbReference type="PROSITE" id="PS51819">
    <property type="entry name" value="VOC"/>
    <property type="match status" value="1"/>
</dbReference>
<dbReference type="STRING" id="655355.SAMN05216283_10846"/>
<dbReference type="RefSeq" id="WP_093920562.1">
    <property type="nucleotide sequence ID" value="NZ_FONW01000008.1"/>
</dbReference>
<name>A0A1I2J9H3_9BACT</name>
<protein>
    <submittedName>
        <fullName evidence="2">Uncharacterized conserved protein PhnB, glyoxalase superfamily</fullName>
    </submittedName>
</protein>
<evidence type="ECO:0000313" key="3">
    <source>
        <dbReference type="Proteomes" id="UP000198964"/>
    </source>
</evidence>
<organism evidence="2 3">
    <name type="scientific">Sunxiuqinia elliptica</name>
    <dbReference type="NCBI Taxonomy" id="655355"/>
    <lineage>
        <taxon>Bacteria</taxon>
        <taxon>Pseudomonadati</taxon>
        <taxon>Bacteroidota</taxon>
        <taxon>Bacteroidia</taxon>
        <taxon>Marinilabiliales</taxon>
        <taxon>Prolixibacteraceae</taxon>
        <taxon>Sunxiuqinia</taxon>
    </lineage>
</organism>
<evidence type="ECO:0000313" key="2">
    <source>
        <dbReference type="EMBL" id="SFF51164.1"/>
    </source>
</evidence>
<gene>
    <name evidence="2" type="ORF">SAMN05216283_10846</name>
</gene>
<dbReference type="SUPFAM" id="SSF54593">
    <property type="entry name" value="Glyoxalase/Bleomycin resistance protein/Dihydroxybiphenyl dioxygenase"/>
    <property type="match status" value="1"/>
</dbReference>
<dbReference type="AlphaFoldDB" id="A0A1I2J9H3"/>